<dbReference type="EMBL" id="UNRR01000036">
    <property type="protein sequence ID" value="SYZ79425.1"/>
    <property type="molecule type" value="Genomic_DNA"/>
</dbReference>
<dbReference type="GO" id="GO:0016020">
    <property type="term" value="C:membrane"/>
    <property type="evidence" value="ECO:0007669"/>
    <property type="project" value="GOC"/>
</dbReference>
<keyword evidence="3" id="KW-0479">Metal-binding</keyword>
<keyword evidence="4" id="KW-0472">Membrane</keyword>
<organism evidence="7 8">
    <name type="scientific">Trichococcus shcherbakoviae</name>
    <dbReference type="NCBI Taxonomy" id="2094020"/>
    <lineage>
        <taxon>Bacteria</taxon>
        <taxon>Bacillati</taxon>
        <taxon>Bacillota</taxon>
        <taxon>Bacilli</taxon>
        <taxon>Lactobacillales</taxon>
        <taxon>Carnobacteriaceae</taxon>
        <taxon>Trichococcus</taxon>
    </lineage>
</organism>
<evidence type="ECO:0000256" key="1">
    <source>
        <dbReference type="ARBA" id="ARBA00022475"/>
    </source>
</evidence>
<dbReference type="Gene3D" id="3.60.21.10">
    <property type="match status" value="1"/>
</dbReference>
<dbReference type="GO" id="GO:0046872">
    <property type="term" value="F:metal ion binding"/>
    <property type="evidence" value="ECO:0007669"/>
    <property type="project" value="UniProtKB-KW"/>
</dbReference>
<reference evidence="8" key="1">
    <citation type="submission" date="2018-05" db="EMBL/GenBank/DDBJ databases">
        <authorList>
            <person name="Strepis N."/>
        </authorList>
    </citation>
    <scope>NUCLEOTIDE SEQUENCE [LARGE SCALE GENOMIC DNA]</scope>
</reference>
<evidence type="ECO:0000256" key="4">
    <source>
        <dbReference type="ARBA" id="ARBA00023136"/>
    </source>
</evidence>
<evidence type="ECO:0000313" key="7">
    <source>
        <dbReference type="EMBL" id="SYZ79425.1"/>
    </source>
</evidence>
<dbReference type="OrthoDB" id="9773199at2"/>
<keyword evidence="2" id="KW-0997">Cell inner membrane</keyword>
<feature type="domain" description="Calcineurin-like phosphoesterase" evidence="6">
    <location>
        <begin position="26"/>
        <end position="230"/>
    </location>
</feature>
<dbReference type="PANTHER" id="PTHR34990">
    <property type="entry name" value="UDP-2,3-DIACYLGLUCOSAMINE HYDROLASE-RELATED"/>
    <property type="match status" value="1"/>
</dbReference>
<dbReference type="InterPro" id="IPR043461">
    <property type="entry name" value="LpxH-like"/>
</dbReference>
<dbReference type="InterPro" id="IPR029052">
    <property type="entry name" value="Metallo-depent_PP-like"/>
</dbReference>
<dbReference type="GO" id="GO:0008758">
    <property type="term" value="F:UDP-2,3-diacylglucosamine hydrolase activity"/>
    <property type="evidence" value="ECO:0007669"/>
    <property type="project" value="TreeGrafter"/>
</dbReference>
<evidence type="ECO:0000256" key="3">
    <source>
        <dbReference type="ARBA" id="ARBA00022723"/>
    </source>
</evidence>
<accession>A0A383TH27</accession>
<evidence type="ECO:0000256" key="2">
    <source>
        <dbReference type="ARBA" id="ARBA00022519"/>
    </source>
</evidence>
<evidence type="ECO:0000256" key="5">
    <source>
        <dbReference type="ARBA" id="ARBA00023211"/>
    </source>
</evidence>
<dbReference type="AlphaFoldDB" id="A0A383TH27"/>
<name>A0A383TH27_9LACT</name>
<dbReference type="SUPFAM" id="SSF56300">
    <property type="entry name" value="Metallo-dependent phosphatases"/>
    <property type="match status" value="1"/>
</dbReference>
<gene>
    <name evidence="7" type="ORF">TART1_2278</name>
</gene>
<protein>
    <recommendedName>
        <fullName evidence="6">Calcineurin-like phosphoesterase domain-containing protein</fullName>
    </recommendedName>
</protein>
<dbReference type="InterPro" id="IPR004843">
    <property type="entry name" value="Calcineurin-like_PHP"/>
</dbReference>
<dbReference type="PANTHER" id="PTHR34990:SF2">
    <property type="entry name" value="BLL8164 PROTEIN"/>
    <property type="match status" value="1"/>
</dbReference>
<dbReference type="Proteomes" id="UP000262072">
    <property type="component" value="Unassembled WGS sequence"/>
</dbReference>
<proteinExistence type="predicted"/>
<dbReference type="Pfam" id="PF00149">
    <property type="entry name" value="Metallophos"/>
    <property type="match status" value="1"/>
</dbReference>
<sequence>MFTDKRLTEAYEKARVEYIDETSNYVFLSDCHRGDGSLSDEFARNKNIFLYALEYYYKNEFIYVENGDGDELWEHHEFKHIKNAHPEVFAILKRFYDEKRLIMIYGNHNIYLKSQWYVEQNYFRNYDEYTEFFYDFLPGIRPIEALVLKDRKTKQEIFVVHGMQGDLPNDQLWYPTMLSLKYFWRFLHAFGVKSPTSPVKNMNKRHKIEKNYVKWIQKHEKMLICGHTHRFKYPKTKDLPYFNSGCCIYPTSITAIEITGGQIQLVRWKTRVNEDGLLQIKREVMRGPDPVGKFDIRASVKNGATAEEIL</sequence>
<dbReference type="GO" id="GO:0009245">
    <property type="term" value="P:lipid A biosynthetic process"/>
    <property type="evidence" value="ECO:0007669"/>
    <property type="project" value="TreeGrafter"/>
</dbReference>
<evidence type="ECO:0000259" key="6">
    <source>
        <dbReference type="Pfam" id="PF00149"/>
    </source>
</evidence>
<keyword evidence="5" id="KW-0464">Manganese</keyword>
<dbReference type="RefSeq" id="WP_119093636.1">
    <property type="nucleotide sequence ID" value="NZ_UNRR01000036.1"/>
</dbReference>
<keyword evidence="1" id="KW-1003">Cell membrane</keyword>
<evidence type="ECO:0000313" key="8">
    <source>
        <dbReference type="Proteomes" id="UP000262072"/>
    </source>
</evidence>